<feature type="chain" id="PRO_5012935632" description="DUF4861 domain-containing protein" evidence="1">
    <location>
        <begin position="22"/>
        <end position="401"/>
    </location>
</feature>
<dbReference type="InterPro" id="IPR032342">
    <property type="entry name" value="DUF4861"/>
</dbReference>
<organism evidence="2 3">
    <name type="scientific">Hymenobacter roseosalivarius DSM 11622</name>
    <dbReference type="NCBI Taxonomy" id="645990"/>
    <lineage>
        <taxon>Bacteria</taxon>
        <taxon>Pseudomonadati</taxon>
        <taxon>Bacteroidota</taxon>
        <taxon>Cytophagia</taxon>
        <taxon>Cytophagales</taxon>
        <taxon>Hymenobacteraceae</taxon>
        <taxon>Hymenobacter</taxon>
    </lineage>
</organism>
<dbReference type="RefSeq" id="WP_084443288.1">
    <property type="nucleotide sequence ID" value="NZ_FWWW01000024.1"/>
</dbReference>
<protein>
    <recommendedName>
        <fullName evidence="4">DUF4861 domain-containing protein</fullName>
    </recommendedName>
</protein>
<proteinExistence type="predicted"/>
<dbReference type="STRING" id="645990.SAMN00120144_3999"/>
<name>A0A1W1UI15_9BACT</name>
<keyword evidence="3" id="KW-1185">Reference proteome</keyword>
<keyword evidence="1" id="KW-0732">Signal</keyword>
<dbReference type="Proteomes" id="UP000192266">
    <property type="component" value="Unassembled WGS sequence"/>
</dbReference>
<dbReference type="EMBL" id="FWWW01000024">
    <property type="protein sequence ID" value="SMB80755.1"/>
    <property type="molecule type" value="Genomic_DNA"/>
</dbReference>
<dbReference type="OrthoDB" id="9800230at2"/>
<evidence type="ECO:0000313" key="3">
    <source>
        <dbReference type="Proteomes" id="UP000192266"/>
    </source>
</evidence>
<dbReference type="AlphaFoldDB" id="A0A1W1UI15"/>
<sequence length="401" mass="44304">MKKSSLVLYSALAAVSGGLLAGAPAPKTQVLTVTNRLNLARKAETVSLPMSQLRALAESFGPENILVKDAASGQVLVSQLLDNDADGRADELIFQTDVPARGERKFALSSAKNAAAERPQSPFTTFSRFVPERTDDYAWENERVAFRTYGPVAQQLFEAGKKDGTLSSGMDCWLKRVSFPVIDKWYAGHVVRPGFYHKDIGEGYDPYHVGVSRGCGGIGVWDNDQLYVSKNFTSYKTLATGPIRTVFELTYAPWDANGRTVTEKKRISLDLGSNLTRYEEQLSSAQPLPNCTIGLTLHNQKGTVKADSTAGWFRYWEPVDDSEMGTGVVITPAALLRFADYRTEKKDLSQLHIRVKPANKVVYYAGFGWKKSGQYASAAEWDAYLADFARRLASPLQVKFK</sequence>
<gene>
    <name evidence="2" type="ORF">SAMN00120144_3999</name>
</gene>
<dbReference type="Pfam" id="PF16153">
    <property type="entry name" value="DUF4861"/>
    <property type="match status" value="1"/>
</dbReference>
<evidence type="ECO:0000256" key="1">
    <source>
        <dbReference type="SAM" id="SignalP"/>
    </source>
</evidence>
<feature type="signal peptide" evidence="1">
    <location>
        <begin position="1"/>
        <end position="21"/>
    </location>
</feature>
<evidence type="ECO:0000313" key="2">
    <source>
        <dbReference type="EMBL" id="SMB80755.1"/>
    </source>
</evidence>
<accession>A0A1W1UI15</accession>
<evidence type="ECO:0008006" key="4">
    <source>
        <dbReference type="Google" id="ProtNLM"/>
    </source>
</evidence>
<reference evidence="2 3" key="1">
    <citation type="submission" date="2017-04" db="EMBL/GenBank/DDBJ databases">
        <authorList>
            <person name="Afonso C.L."/>
            <person name="Miller P.J."/>
            <person name="Scott M.A."/>
            <person name="Spackman E."/>
            <person name="Goraichik I."/>
            <person name="Dimitrov K.M."/>
            <person name="Suarez D.L."/>
            <person name="Swayne D.E."/>
        </authorList>
    </citation>
    <scope>NUCLEOTIDE SEQUENCE [LARGE SCALE GENOMIC DNA]</scope>
    <source>
        <strain evidence="2 3">DSM 11622</strain>
    </source>
</reference>